<dbReference type="EMBL" id="CP104006">
    <property type="protein sequence ID" value="UWM43492.1"/>
    <property type="molecule type" value="Genomic_DNA"/>
</dbReference>
<sequence length="100" mass="11123">MKTSLMICLSAVLLLNAVTSYAEQPINKQNVNKESIDKNPANKDIQKPSGETCKRPPEPPKDKNGRPLPSPKEHKEDHPPKGEPPHDGKHRCPPPADKKY</sequence>
<feature type="region of interest" description="Disordered" evidence="1">
    <location>
        <begin position="22"/>
        <end position="100"/>
    </location>
</feature>
<evidence type="ECO:0000256" key="1">
    <source>
        <dbReference type="SAM" id="MobiDB-lite"/>
    </source>
</evidence>
<organism evidence="3 4">
    <name type="scientific">Yersinia alsatica</name>
    <dbReference type="NCBI Taxonomy" id="2890317"/>
    <lineage>
        <taxon>Bacteria</taxon>
        <taxon>Pseudomonadati</taxon>
        <taxon>Pseudomonadota</taxon>
        <taxon>Gammaproteobacteria</taxon>
        <taxon>Enterobacterales</taxon>
        <taxon>Yersiniaceae</taxon>
        <taxon>Yersinia</taxon>
    </lineage>
</organism>
<evidence type="ECO:0000313" key="4">
    <source>
        <dbReference type="Proteomes" id="UP001057860"/>
    </source>
</evidence>
<feature type="chain" id="PRO_5047036987" evidence="2">
    <location>
        <begin position="23"/>
        <end position="100"/>
    </location>
</feature>
<evidence type="ECO:0000313" key="3">
    <source>
        <dbReference type="EMBL" id="UWM43492.1"/>
    </source>
</evidence>
<gene>
    <name evidence="3" type="ORF">N0H69_12190</name>
</gene>
<keyword evidence="2" id="KW-0732">Signal</keyword>
<name>A0ABY5UJ72_9GAMM</name>
<feature type="compositionally biased region" description="Basic and acidic residues" evidence="1">
    <location>
        <begin position="34"/>
        <end position="87"/>
    </location>
</feature>
<feature type="compositionally biased region" description="Polar residues" evidence="1">
    <location>
        <begin position="22"/>
        <end position="33"/>
    </location>
</feature>
<evidence type="ECO:0000256" key="2">
    <source>
        <dbReference type="SAM" id="SignalP"/>
    </source>
</evidence>
<dbReference type="RefSeq" id="WP_050109108.1">
    <property type="nucleotide sequence ID" value="NZ_CABHWQ010000004.1"/>
</dbReference>
<protein>
    <submittedName>
        <fullName evidence="3">Uncharacterized protein</fullName>
    </submittedName>
</protein>
<dbReference type="Proteomes" id="UP001057860">
    <property type="component" value="Chromosome"/>
</dbReference>
<proteinExistence type="predicted"/>
<keyword evidence="4" id="KW-1185">Reference proteome</keyword>
<accession>A0ABY5UJ72</accession>
<reference evidence="3" key="1">
    <citation type="submission" date="2022-08" db="EMBL/GenBank/DDBJ databases">
        <authorList>
            <person name="Bogun A."/>
            <person name="Kislichkina A."/>
            <person name="Solomentsev V."/>
            <person name="Skryabin Y."/>
            <person name="Sizova A."/>
            <person name="Platonov M."/>
            <person name="Dentovskaya S."/>
        </authorList>
    </citation>
    <scope>NUCLEOTIDE SEQUENCE</scope>
    <source>
        <strain evidence="3">SCPM-O-B-7604</strain>
    </source>
</reference>
<feature type="signal peptide" evidence="2">
    <location>
        <begin position="1"/>
        <end position="22"/>
    </location>
</feature>
<dbReference type="GeneID" id="75140771"/>